<protein>
    <submittedName>
        <fullName evidence="2">Uncharacterized protein</fullName>
    </submittedName>
</protein>
<dbReference type="EMBL" id="JACAGC010000030">
    <property type="protein sequence ID" value="KAF6271518.1"/>
    <property type="molecule type" value="Genomic_DNA"/>
</dbReference>
<evidence type="ECO:0000313" key="2">
    <source>
        <dbReference type="EMBL" id="KAF6271518.1"/>
    </source>
</evidence>
<feature type="compositionally biased region" description="Basic and acidic residues" evidence="1">
    <location>
        <begin position="64"/>
        <end position="87"/>
    </location>
</feature>
<feature type="region of interest" description="Disordered" evidence="1">
    <location>
        <begin position="57"/>
        <end position="120"/>
    </location>
</feature>
<dbReference type="Proteomes" id="UP000585614">
    <property type="component" value="Unassembled WGS sequence"/>
</dbReference>
<feature type="compositionally biased region" description="Polar residues" evidence="1">
    <location>
        <begin position="104"/>
        <end position="114"/>
    </location>
</feature>
<proteinExistence type="predicted"/>
<accession>A0A7J7R5Y5</accession>
<evidence type="ECO:0000313" key="3">
    <source>
        <dbReference type="Proteomes" id="UP000585614"/>
    </source>
</evidence>
<dbReference type="AlphaFoldDB" id="A0A7J7R5Y5"/>
<organism evidence="2 3">
    <name type="scientific">Rhinolophus ferrumequinum</name>
    <name type="common">Greater horseshoe bat</name>
    <dbReference type="NCBI Taxonomy" id="59479"/>
    <lineage>
        <taxon>Eukaryota</taxon>
        <taxon>Metazoa</taxon>
        <taxon>Chordata</taxon>
        <taxon>Craniata</taxon>
        <taxon>Vertebrata</taxon>
        <taxon>Euteleostomi</taxon>
        <taxon>Mammalia</taxon>
        <taxon>Eutheria</taxon>
        <taxon>Laurasiatheria</taxon>
        <taxon>Chiroptera</taxon>
        <taxon>Yinpterochiroptera</taxon>
        <taxon>Rhinolophoidea</taxon>
        <taxon>Rhinolophidae</taxon>
        <taxon>Rhinolophinae</taxon>
        <taxon>Rhinolophus</taxon>
    </lineage>
</organism>
<reference evidence="2 3" key="1">
    <citation type="journal article" date="2020" name="Nature">
        <title>Six reference-quality genomes reveal evolution of bat adaptations.</title>
        <authorList>
            <person name="Jebb D."/>
            <person name="Huang Z."/>
            <person name="Pippel M."/>
            <person name="Hughes G.M."/>
            <person name="Lavrichenko K."/>
            <person name="Devanna P."/>
            <person name="Winkler S."/>
            <person name="Jermiin L.S."/>
            <person name="Skirmuntt E.C."/>
            <person name="Katzourakis A."/>
            <person name="Burkitt-Gray L."/>
            <person name="Ray D.A."/>
            <person name="Sullivan K.A.M."/>
            <person name="Roscito J.G."/>
            <person name="Kirilenko B.M."/>
            <person name="Davalos L.M."/>
            <person name="Corthals A.P."/>
            <person name="Power M.L."/>
            <person name="Jones G."/>
            <person name="Ransome R.D."/>
            <person name="Dechmann D.K.N."/>
            <person name="Locatelli A.G."/>
            <person name="Puechmaille S.J."/>
            <person name="Fedrigo O."/>
            <person name="Jarvis E.D."/>
            <person name="Hiller M."/>
            <person name="Vernes S.C."/>
            <person name="Myers E.W."/>
            <person name="Teeling E.C."/>
        </authorList>
    </citation>
    <scope>NUCLEOTIDE SEQUENCE [LARGE SCALE GENOMIC DNA]</scope>
    <source>
        <strain evidence="2">MRhiFer1</strain>
        <tissue evidence="2">Lung</tissue>
    </source>
</reference>
<name>A0A7J7R5Y5_RHIFE</name>
<evidence type="ECO:0000256" key="1">
    <source>
        <dbReference type="SAM" id="MobiDB-lite"/>
    </source>
</evidence>
<sequence>MLRSPTSPATVAPGHTHCLGGYAIARRSPCLAERAHHCQPGTGCHWSPCVRLQSDLVQPMRRPRNPERQVGAEDGQGREPLRGRDHQVCGAARKRGCSQARGPNASSATNSGQHRPQCEP</sequence>
<gene>
    <name evidence="2" type="ORF">mRhiFer1_009638</name>
</gene>
<comment type="caution">
    <text evidence="2">The sequence shown here is derived from an EMBL/GenBank/DDBJ whole genome shotgun (WGS) entry which is preliminary data.</text>
</comment>